<comment type="subcellular location">
    <subcellularLocation>
        <location evidence="1">Cell membrane</location>
        <topology evidence="1">Multi-pass membrane protein</topology>
    </subcellularLocation>
</comment>
<dbReference type="PANTHER" id="PTHR42643">
    <property type="entry name" value="IONOTROPIC RECEPTOR 20A-RELATED"/>
    <property type="match status" value="1"/>
</dbReference>
<proteinExistence type="predicted"/>
<feature type="transmembrane region" description="Helical" evidence="8">
    <location>
        <begin position="111"/>
        <end position="132"/>
    </location>
</feature>
<dbReference type="GO" id="GO:0005886">
    <property type="term" value="C:plasma membrane"/>
    <property type="evidence" value="ECO:0007669"/>
    <property type="project" value="UniProtKB-SubCell"/>
</dbReference>
<sequence length="325" mass="37545">MSDKMLGIEVNSQKMDYIRKVNREEKSNAYLYPHDTDNLVLIVPSGIPSRTKYNEILKPSLIVVWAVATVIVAFIRFICNQIRKSDQNLVQSSFLGMSFNSPTSSATENLLLWYFGTLLLGIFLSSSMYQGFIVSQGIFPINSVKDLEISGLDVWLPMHSQSVEYFFENISHELNLKFAMPYEISDMIQNRNTNTAYVIRESKFNILFSNDKDHWHVIERFGYEHLSYKIHLLSAIEHRMNDLIQRCVNHGIVQYLVEKNKRLLTGIDQRDQPKHDRVNVEPLSISDMRSAFFLFAFGLILSAATFLAEKLYFAKFQCKSGRFGH</sequence>
<dbReference type="InterPro" id="IPR052192">
    <property type="entry name" value="Insect_Ionotropic_Sensory_Rcpt"/>
</dbReference>
<evidence type="ECO:0000256" key="6">
    <source>
        <dbReference type="ARBA" id="ARBA00023170"/>
    </source>
</evidence>
<evidence type="ECO:0000256" key="3">
    <source>
        <dbReference type="ARBA" id="ARBA00022692"/>
    </source>
</evidence>
<evidence type="ECO:0000256" key="2">
    <source>
        <dbReference type="ARBA" id="ARBA00022475"/>
    </source>
</evidence>
<keyword evidence="2" id="KW-1003">Cell membrane</keyword>
<keyword evidence="5 8" id="KW-0472">Membrane</keyword>
<feature type="transmembrane region" description="Helical" evidence="8">
    <location>
        <begin position="291"/>
        <end position="313"/>
    </location>
</feature>
<feature type="transmembrane region" description="Helical" evidence="8">
    <location>
        <begin position="60"/>
        <end position="79"/>
    </location>
</feature>
<keyword evidence="6" id="KW-0675">Receptor</keyword>
<keyword evidence="3 8" id="KW-0812">Transmembrane</keyword>
<comment type="caution">
    <text evidence="9">The sequence shown here is derived from an EMBL/GenBank/DDBJ whole genome shotgun (WGS) entry which is preliminary data.</text>
</comment>
<evidence type="ECO:0000256" key="8">
    <source>
        <dbReference type="SAM" id="Phobius"/>
    </source>
</evidence>
<dbReference type="AlphaFoldDB" id="A0A9Q0S3C0"/>
<evidence type="ECO:0000313" key="10">
    <source>
        <dbReference type="Proteomes" id="UP001151699"/>
    </source>
</evidence>
<gene>
    <name evidence="9" type="ORF">Bhyg_08837</name>
</gene>
<keyword evidence="7" id="KW-0325">Glycoprotein</keyword>
<keyword evidence="10" id="KW-1185">Reference proteome</keyword>
<evidence type="ECO:0000256" key="1">
    <source>
        <dbReference type="ARBA" id="ARBA00004651"/>
    </source>
</evidence>
<organism evidence="9 10">
    <name type="scientific">Pseudolycoriella hygida</name>
    <dbReference type="NCBI Taxonomy" id="35572"/>
    <lineage>
        <taxon>Eukaryota</taxon>
        <taxon>Metazoa</taxon>
        <taxon>Ecdysozoa</taxon>
        <taxon>Arthropoda</taxon>
        <taxon>Hexapoda</taxon>
        <taxon>Insecta</taxon>
        <taxon>Pterygota</taxon>
        <taxon>Neoptera</taxon>
        <taxon>Endopterygota</taxon>
        <taxon>Diptera</taxon>
        <taxon>Nematocera</taxon>
        <taxon>Sciaroidea</taxon>
        <taxon>Sciaridae</taxon>
        <taxon>Pseudolycoriella</taxon>
    </lineage>
</organism>
<evidence type="ECO:0000256" key="5">
    <source>
        <dbReference type="ARBA" id="ARBA00023136"/>
    </source>
</evidence>
<dbReference type="OrthoDB" id="8195814at2759"/>
<dbReference type="EMBL" id="WJQU01000002">
    <property type="protein sequence ID" value="KAJ6643872.1"/>
    <property type="molecule type" value="Genomic_DNA"/>
</dbReference>
<dbReference type="Proteomes" id="UP001151699">
    <property type="component" value="Chromosome B"/>
</dbReference>
<keyword evidence="4 8" id="KW-1133">Transmembrane helix</keyword>
<evidence type="ECO:0000313" key="9">
    <source>
        <dbReference type="EMBL" id="KAJ6643872.1"/>
    </source>
</evidence>
<evidence type="ECO:0000256" key="4">
    <source>
        <dbReference type="ARBA" id="ARBA00022989"/>
    </source>
</evidence>
<dbReference type="PANTHER" id="PTHR42643:SF24">
    <property type="entry name" value="IONOTROPIC RECEPTOR 60A"/>
    <property type="match status" value="1"/>
</dbReference>
<evidence type="ECO:0000256" key="7">
    <source>
        <dbReference type="ARBA" id="ARBA00023180"/>
    </source>
</evidence>
<accession>A0A9Q0S3C0</accession>
<reference evidence="9" key="1">
    <citation type="submission" date="2022-07" db="EMBL/GenBank/DDBJ databases">
        <authorList>
            <person name="Trinca V."/>
            <person name="Uliana J.V.C."/>
            <person name="Torres T.T."/>
            <person name="Ward R.J."/>
            <person name="Monesi N."/>
        </authorList>
    </citation>
    <scope>NUCLEOTIDE SEQUENCE</scope>
    <source>
        <strain evidence="9">HSMRA1968</strain>
        <tissue evidence="9">Whole embryos</tissue>
    </source>
</reference>
<name>A0A9Q0S3C0_9DIPT</name>
<protein>
    <submittedName>
        <fullName evidence="9">Uncharacterized protein</fullName>
    </submittedName>
</protein>